<accession>A0A0W0G057</accession>
<name>A0A0W0G057_MONRR</name>
<dbReference type="EMBL" id="LATX01001419">
    <property type="protein sequence ID" value="KTB41896.1"/>
    <property type="molecule type" value="Genomic_DNA"/>
</dbReference>
<gene>
    <name evidence="1" type="ORF">WG66_5528</name>
</gene>
<protein>
    <submittedName>
        <fullName evidence="1">Uncharacterized protein</fullName>
    </submittedName>
</protein>
<sequence>MTKDDLKPEEIRDSL</sequence>
<evidence type="ECO:0000313" key="1">
    <source>
        <dbReference type="EMBL" id="KTB41896.1"/>
    </source>
</evidence>
<proteinExistence type="predicted"/>
<comment type="caution">
    <text evidence="1">The sequence shown here is derived from an EMBL/GenBank/DDBJ whole genome shotgun (WGS) entry which is preliminary data.</text>
</comment>
<reference evidence="1 2" key="1">
    <citation type="submission" date="2015-12" db="EMBL/GenBank/DDBJ databases">
        <title>Draft genome sequence of Moniliophthora roreri, the causal agent of frosty pod rot of cacao.</title>
        <authorList>
            <person name="Aime M.C."/>
            <person name="Diaz-Valderrama J.R."/>
            <person name="Kijpornyongpan T."/>
            <person name="Phillips-Mora W."/>
        </authorList>
    </citation>
    <scope>NUCLEOTIDE SEQUENCE [LARGE SCALE GENOMIC DNA]</scope>
    <source>
        <strain evidence="1 2">MCA 2952</strain>
    </source>
</reference>
<dbReference type="Proteomes" id="UP000054988">
    <property type="component" value="Unassembled WGS sequence"/>
</dbReference>
<organism evidence="1 2">
    <name type="scientific">Moniliophthora roreri</name>
    <name type="common">Frosty pod rot fungus</name>
    <name type="synonym">Monilia roreri</name>
    <dbReference type="NCBI Taxonomy" id="221103"/>
    <lineage>
        <taxon>Eukaryota</taxon>
        <taxon>Fungi</taxon>
        <taxon>Dikarya</taxon>
        <taxon>Basidiomycota</taxon>
        <taxon>Agaricomycotina</taxon>
        <taxon>Agaricomycetes</taxon>
        <taxon>Agaricomycetidae</taxon>
        <taxon>Agaricales</taxon>
        <taxon>Marasmiineae</taxon>
        <taxon>Marasmiaceae</taxon>
        <taxon>Moniliophthora</taxon>
    </lineage>
</organism>
<evidence type="ECO:0000313" key="2">
    <source>
        <dbReference type="Proteomes" id="UP000054988"/>
    </source>
</evidence>